<evidence type="ECO:0000313" key="1">
    <source>
        <dbReference type="EMBL" id="CAG8673522.1"/>
    </source>
</evidence>
<sequence>GKIIHWLDEITQDNNNESKKQILEADKVKPELIEPKHPNQIYTRKSIDSNQISEGLRI</sequence>
<keyword evidence="2" id="KW-1185">Reference proteome</keyword>
<feature type="non-terminal residue" evidence="1">
    <location>
        <position position="1"/>
    </location>
</feature>
<accession>A0ACA9NS56</accession>
<dbReference type="EMBL" id="CAJVPM010029494">
    <property type="protein sequence ID" value="CAG8673522.1"/>
    <property type="molecule type" value="Genomic_DNA"/>
</dbReference>
<gene>
    <name evidence="1" type="ORF">SCALOS_LOCUS9465</name>
</gene>
<comment type="caution">
    <text evidence="1">The sequence shown here is derived from an EMBL/GenBank/DDBJ whole genome shotgun (WGS) entry which is preliminary data.</text>
</comment>
<protein>
    <submittedName>
        <fullName evidence="1">8544_t:CDS:1</fullName>
    </submittedName>
</protein>
<reference evidence="1" key="1">
    <citation type="submission" date="2021-06" db="EMBL/GenBank/DDBJ databases">
        <authorList>
            <person name="Kallberg Y."/>
            <person name="Tangrot J."/>
            <person name="Rosling A."/>
        </authorList>
    </citation>
    <scope>NUCLEOTIDE SEQUENCE</scope>
    <source>
        <strain evidence="1">AU212A</strain>
    </source>
</reference>
<proteinExistence type="predicted"/>
<dbReference type="Proteomes" id="UP000789860">
    <property type="component" value="Unassembled WGS sequence"/>
</dbReference>
<name>A0ACA9NS56_9GLOM</name>
<organism evidence="1 2">
    <name type="scientific">Scutellospora calospora</name>
    <dbReference type="NCBI Taxonomy" id="85575"/>
    <lineage>
        <taxon>Eukaryota</taxon>
        <taxon>Fungi</taxon>
        <taxon>Fungi incertae sedis</taxon>
        <taxon>Mucoromycota</taxon>
        <taxon>Glomeromycotina</taxon>
        <taxon>Glomeromycetes</taxon>
        <taxon>Diversisporales</taxon>
        <taxon>Gigasporaceae</taxon>
        <taxon>Scutellospora</taxon>
    </lineage>
</organism>
<evidence type="ECO:0000313" key="2">
    <source>
        <dbReference type="Proteomes" id="UP000789860"/>
    </source>
</evidence>